<protein>
    <submittedName>
        <fullName evidence="2">Uncharacterized protein</fullName>
    </submittedName>
</protein>
<keyword evidence="3" id="KW-1185">Reference proteome</keyword>
<evidence type="ECO:0000313" key="3">
    <source>
        <dbReference type="Proteomes" id="UP001157069"/>
    </source>
</evidence>
<reference evidence="3" key="1">
    <citation type="journal article" date="2019" name="Int. J. Syst. Evol. Microbiol.">
        <title>The Global Catalogue of Microorganisms (GCM) 10K type strain sequencing project: providing services to taxonomists for standard genome sequencing and annotation.</title>
        <authorList>
            <consortium name="The Broad Institute Genomics Platform"/>
            <consortium name="The Broad Institute Genome Sequencing Center for Infectious Disease"/>
            <person name="Wu L."/>
            <person name="Ma J."/>
        </authorList>
    </citation>
    <scope>NUCLEOTIDE SEQUENCE [LARGE SCALE GENOMIC DNA]</scope>
    <source>
        <strain evidence="3">NBRC 108755</strain>
    </source>
</reference>
<dbReference type="Proteomes" id="UP001157069">
    <property type="component" value="Unassembled WGS sequence"/>
</dbReference>
<feature type="region of interest" description="Disordered" evidence="1">
    <location>
        <begin position="1"/>
        <end position="71"/>
    </location>
</feature>
<organism evidence="2 3">
    <name type="scientific">Homoserinibacter gongjuensis</name>
    <dbReference type="NCBI Taxonomy" id="1162968"/>
    <lineage>
        <taxon>Bacteria</taxon>
        <taxon>Bacillati</taxon>
        <taxon>Actinomycetota</taxon>
        <taxon>Actinomycetes</taxon>
        <taxon>Micrococcales</taxon>
        <taxon>Microbacteriaceae</taxon>
        <taxon>Homoserinibacter</taxon>
    </lineage>
</organism>
<dbReference type="EMBL" id="BSVA01000001">
    <property type="protein sequence ID" value="GMA93020.1"/>
    <property type="molecule type" value="Genomic_DNA"/>
</dbReference>
<accession>A0ABQ6K0I6</accession>
<evidence type="ECO:0000313" key="2">
    <source>
        <dbReference type="EMBL" id="GMA93020.1"/>
    </source>
</evidence>
<feature type="compositionally biased region" description="Basic and acidic residues" evidence="1">
    <location>
        <begin position="43"/>
        <end position="71"/>
    </location>
</feature>
<proteinExistence type="predicted"/>
<comment type="caution">
    <text evidence="2">The sequence shown here is derived from an EMBL/GenBank/DDBJ whole genome shotgun (WGS) entry which is preliminary data.</text>
</comment>
<evidence type="ECO:0000256" key="1">
    <source>
        <dbReference type="SAM" id="MobiDB-lite"/>
    </source>
</evidence>
<sequence length="71" mass="7844">MQVRELATQRGQHLARGQRHPVPRAEESPATGPRVEPEGVAARVERGEDGARVESVAKRMPQEPETHSLIL</sequence>
<name>A0ABQ6K0I6_9MICO</name>
<gene>
    <name evidence="2" type="ORF">GCM10025869_35490</name>
</gene>